<feature type="region of interest" description="Disordered" evidence="1">
    <location>
        <begin position="393"/>
        <end position="483"/>
    </location>
</feature>
<keyword evidence="3" id="KW-1185">Reference proteome</keyword>
<proteinExistence type="predicted"/>
<feature type="region of interest" description="Disordered" evidence="1">
    <location>
        <begin position="217"/>
        <end position="237"/>
    </location>
</feature>
<comment type="caution">
    <text evidence="2">The sequence shown here is derived from an EMBL/GenBank/DDBJ whole genome shotgun (WGS) entry which is preliminary data.</text>
</comment>
<reference evidence="3" key="1">
    <citation type="submission" date="2017-03" db="EMBL/GenBank/DDBJ databases">
        <title>Phytopthora megakarya and P. palmivora, two closely related causual agents of cacao black pod achieved similar genome size and gene model numbers by different mechanisms.</title>
        <authorList>
            <person name="Ali S."/>
            <person name="Shao J."/>
            <person name="Larry D.J."/>
            <person name="Kronmiller B."/>
            <person name="Shen D."/>
            <person name="Strem M.D."/>
            <person name="Melnick R.L."/>
            <person name="Guiltinan M.J."/>
            <person name="Tyler B.M."/>
            <person name="Meinhardt L.W."/>
            <person name="Bailey B.A."/>
        </authorList>
    </citation>
    <scope>NUCLEOTIDE SEQUENCE [LARGE SCALE GENOMIC DNA]</scope>
    <source>
        <strain evidence="3">zdho120</strain>
    </source>
</reference>
<sequence length="483" mass="51745">MTSIFSAGQSISSIGKSMTAIARVEEHLATFMKKVIYFEKYFQRMGSNLPTCVMNTAALLFQRCYEYRDEIRDELESSVAYVADAGRWVVGMGDWNSKMEKRLNQISELVMLANTLLTEYAVTGQLGAEGCRDELDAYLQILSATVTLKNAPMNGKTGVTTSSNGRTPVTRTQSITAAEFRSEMSALSTEISGAFSEVFGSNRSASSEDIGQVCRPQGSVRTDVDNDSMNPFADSYRRPIDPYARKVNSTNASADSSVQCLPDSGAPCSAVPEYPLSDGDTPEGQLSPVSMGEYECLEMASIPKYAAFKSSAQLAARRQHTPDGSLAVSMTNDGGRSAYSEFSAEYHELFPLPVSKSLSSLDTTISSKKSPIKPIMDMNYSYDFQCEAAHNPFLLPNTPGPSAPSPNEGPTDAEQKSSLEKSPTLSLSLNETNSANTTAASKTISTTTGADFVSVQTLTPTLMPPSGSPTCAGGDNGPTTTTP</sequence>
<dbReference type="OrthoDB" id="166629at2759"/>
<dbReference type="AlphaFoldDB" id="A0A225V2Q9"/>
<evidence type="ECO:0000313" key="3">
    <source>
        <dbReference type="Proteomes" id="UP000198211"/>
    </source>
</evidence>
<name>A0A225V2Q9_9STRA</name>
<gene>
    <name evidence="2" type="ORF">PHMEG_00028620</name>
</gene>
<evidence type="ECO:0000313" key="2">
    <source>
        <dbReference type="EMBL" id="OWZ00236.1"/>
    </source>
</evidence>
<dbReference type="Proteomes" id="UP000198211">
    <property type="component" value="Unassembled WGS sequence"/>
</dbReference>
<dbReference type="EMBL" id="NBNE01007780">
    <property type="protein sequence ID" value="OWZ00236.1"/>
    <property type="molecule type" value="Genomic_DNA"/>
</dbReference>
<organism evidence="2 3">
    <name type="scientific">Phytophthora megakarya</name>
    <dbReference type="NCBI Taxonomy" id="4795"/>
    <lineage>
        <taxon>Eukaryota</taxon>
        <taxon>Sar</taxon>
        <taxon>Stramenopiles</taxon>
        <taxon>Oomycota</taxon>
        <taxon>Peronosporomycetes</taxon>
        <taxon>Peronosporales</taxon>
        <taxon>Peronosporaceae</taxon>
        <taxon>Phytophthora</taxon>
    </lineage>
</organism>
<protein>
    <submittedName>
        <fullName evidence="2">Uncharacterized protein</fullName>
    </submittedName>
</protein>
<feature type="compositionally biased region" description="Low complexity" evidence="1">
    <location>
        <begin position="422"/>
        <end position="448"/>
    </location>
</feature>
<feature type="non-terminal residue" evidence="2">
    <location>
        <position position="1"/>
    </location>
</feature>
<evidence type="ECO:0000256" key="1">
    <source>
        <dbReference type="SAM" id="MobiDB-lite"/>
    </source>
</evidence>
<accession>A0A225V2Q9</accession>